<dbReference type="GO" id="GO:0006397">
    <property type="term" value="P:mRNA processing"/>
    <property type="evidence" value="ECO:0007669"/>
    <property type="project" value="UniProtKB-KW"/>
</dbReference>
<dbReference type="eggNOG" id="ENOG502QSEB">
    <property type="taxonomic scope" value="Eukaryota"/>
</dbReference>
<gene>
    <name evidence="5" type="ORF">L484_005245</name>
</gene>
<dbReference type="PANTHER" id="PTHR31346:SF1">
    <property type="entry name" value="MULTIPLE ORGANELLAR RNA EDITING FACTOR 3, MITOCHONDRIAL"/>
    <property type="match status" value="1"/>
</dbReference>
<dbReference type="GO" id="GO:0080156">
    <property type="term" value="P:mitochondrial mRNA modification"/>
    <property type="evidence" value="ECO:0007669"/>
    <property type="project" value="TreeGrafter"/>
</dbReference>
<accession>W9SAT4</accession>
<sequence length="484" mass="55031">MAFVSALRRTSSSLLRKSLSLSSYPLSSSSSSSTSFFRISSRHRFFIALLNQLVPDSARPPLRFCTTTASPPSRDDPIWGNPTEEVDETITIDGCDFEHWLVIMRFPEDPKPSEDEMVDTYIKTLAAVVGSEEEAKKKIYSVSTTTFTGFGALVSRDLSQNLKGLPGVLWVLPDSYLDVPNKDYGGDLLVDGKVVPRPEYRFGEQELGDTVEYSIKDLEESEECEENKKGTEELEGSFIERLRERIKNVEESSLEDSEGPAGVTKGRPTKNVEILTEGVNVALEGRPPMFDTLKETMKTMERGPSHENLEATAAPFDRLREKLLIEPAQQCKSKELERRHPMFDMLKETMKTMEREPSHENLEETADEEESAAPFDRLREKILTEPAQQSKSKELEGRVEESEDMDKTAALFGRLREKMKNRKIEPVGSSGEHYDSPDIWSDEYYEKAEEPQKKLTKEQLDALTVQMQEFEREVLQRKDENKDG</sequence>
<dbReference type="STRING" id="981085.W9SAT4"/>
<feature type="compositionally biased region" description="Basic and acidic residues" evidence="3">
    <location>
        <begin position="444"/>
        <end position="455"/>
    </location>
</feature>
<evidence type="ECO:0000256" key="3">
    <source>
        <dbReference type="SAM" id="MobiDB-lite"/>
    </source>
</evidence>
<dbReference type="EMBL" id="KE345992">
    <property type="protein sequence ID" value="EXC23295.1"/>
    <property type="molecule type" value="Genomic_DNA"/>
</dbReference>
<evidence type="ECO:0000313" key="6">
    <source>
        <dbReference type="Proteomes" id="UP000030645"/>
    </source>
</evidence>
<evidence type="ECO:0000256" key="2">
    <source>
        <dbReference type="ARBA" id="ARBA00022946"/>
    </source>
</evidence>
<dbReference type="PANTHER" id="PTHR31346">
    <property type="entry name" value="MULTIPLE ORGANELLAR RNA EDITING FACTOR 2, CHLOROPLASTIC-RELATED-RELATED"/>
    <property type="match status" value="1"/>
</dbReference>
<dbReference type="InterPro" id="IPR039206">
    <property type="entry name" value="MORF/ORRM1/DAG-like"/>
</dbReference>
<proteinExistence type="predicted"/>
<keyword evidence="6" id="KW-1185">Reference proteome</keyword>
<dbReference type="Proteomes" id="UP000030645">
    <property type="component" value="Unassembled WGS sequence"/>
</dbReference>
<dbReference type="AlphaFoldDB" id="W9SAT4"/>
<dbReference type="GO" id="GO:0005739">
    <property type="term" value="C:mitochondrion"/>
    <property type="evidence" value="ECO:0007669"/>
    <property type="project" value="TreeGrafter"/>
</dbReference>
<dbReference type="KEGG" id="mnt:21388721"/>
<feature type="compositionally biased region" description="Basic and acidic residues" evidence="3">
    <location>
        <begin position="414"/>
        <end position="425"/>
    </location>
</feature>
<dbReference type="Pfam" id="PF21864">
    <property type="entry name" value="MORF_dom"/>
    <property type="match status" value="1"/>
</dbReference>
<feature type="region of interest" description="Disordered" evidence="3">
    <location>
        <begin position="353"/>
        <end position="455"/>
    </location>
</feature>
<keyword evidence="2" id="KW-0809">Transit peptide</keyword>
<evidence type="ECO:0000256" key="1">
    <source>
        <dbReference type="ARBA" id="ARBA00022664"/>
    </source>
</evidence>
<feature type="domain" description="MORF/ORRM1/DAG-like MORF" evidence="4">
    <location>
        <begin position="97"/>
        <end position="187"/>
    </location>
</feature>
<protein>
    <recommendedName>
        <fullName evidence="4">MORF/ORRM1/DAG-like MORF domain-containing protein</fullName>
    </recommendedName>
</protein>
<organism evidence="5 6">
    <name type="scientific">Morus notabilis</name>
    <dbReference type="NCBI Taxonomy" id="981085"/>
    <lineage>
        <taxon>Eukaryota</taxon>
        <taxon>Viridiplantae</taxon>
        <taxon>Streptophyta</taxon>
        <taxon>Embryophyta</taxon>
        <taxon>Tracheophyta</taxon>
        <taxon>Spermatophyta</taxon>
        <taxon>Magnoliopsida</taxon>
        <taxon>eudicotyledons</taxon>
        <taxon>Gunneridae</taxon>
        <taxon>Pentapetalae</taxon>
        <taxon>rosids</taxon>
        <taxon>fabids</taxon>
        <taxon>Rosales</taxon>
        <taxon>Moraceae</taxon>
        <taxon>Moreae</taxon>
        <taxon>Morus</taxon>
    </lineage>
</organism>
<keyword evidence="1" id="KW-0507">mRNA processing</keyword>
<name>W9SAT4_9ROSA</name>
<feature type="compositionally biased region" description="Basic and acidic residues" evidence="3">
    <location>
        <begin position="353"/>
        <end position="362"/>
    </location>
</feature>
<dbReference type="InterPro" id="IPR037045">
    <property type="entry name" value="S8pro/Inhibitor_I9_sf"/>
</dbReference>
<dbReference type="Gene3D" id="3.30.70.80">
    <property type="entry name" value="Peptidase S8 propeptide/proteinase inhibitor I9"/>
    <property type="match status" value="1"/>
</dbReference>
<evidence type="ECO:0000259" key="4">
    <source>
        <dbReference type="Pfam" id="PF21864"/>
    </source>
</evidence>
<dbReference type="InterPro" id="IPR054059">
    <property type="entry name" value="MORF/ORRM1/DAG-like_MORF"/>
</dbReference>
<evidence type="ECO:0000313" key="5">
    <source>
        <dbReference type="EMBL" id="EXC23295.1"/>
    </source>
</evidence>
<dbReference type="GO" id="GO:0016554">
    <property type="term" value="P:cytidine to uridine editing"/>
    <property type="evidence" value="ECO:0007669"/>
    <property type="project" value="InterPro"/>
</dbReference>
<reference evidence="6" key="1">
    <citation type="submission" date="2013-01" db="EMBL/GenBank/DDBJ databases">
        <title>Draft Genome Sequence of a Mulberry Tree, Morus notabilis C.K. Schneid.</title>
        <authorList>
            <person name="He N."/>
            <person name="Zhao S."/>
        </authorList>
    </citation>
    <scope>NUCLEOTIDE SEQUENCE</scope>
</reference>
<feature type="compositionally biased region" description="Basic and acidic residues" evidence="3">
    <location>
        <begin position="391"/>
        <end position="400"/>
    </location>
</feature>